<evidence type="ECO:0000313" key="2">
    <source>
        <dbReference type="EMBL" id="TFK89892.1"/>
    </source>
</evidence>
<dbReference type="Proteomes" id="UP000308197">
    <property type="component" value="Unassembled WGS sequence"/>
</dbReference>
<keyword evidence="1" id="KW-0472">Membrane</keyword>
<accession>A0A5C3PKQ2</accession>
<name>A0A5C3PKQ2_9APHY</name>
<keyword evidence="1" id="KW-1133">Transmembrane helix</keyword>
<protein>
    <recommendedName>
        <fullName evidence="4">Transmembrane protein</fullName>
    </recommendedName>
</protein>
<feature type="transmembrane region" description="Helical" evidence="1">
    <location>
        <begin position="6"/>
        <end position="25"/>
    </location>
</feature>
<keyword evidence="3" id="KW-1185">Reference proteome</keyword>
<dbReference type="EMBL" id="ML211061">
    <property type="protein sequence ID" value="TFK89892.1"/>
    <property type="molecule type" value="Genomic_DNA"/>
</dbReference>
<evidence type="ECO:0000313" key="3">
    <source>
        <dbReference type="Proteomes" id="UP000308197"/>
    </source>
</evidence>
<organism evidence="2 3">
    <name type="scientific">Polyporus arcularius HHB13444</name>
    <dbReference type="NCBI Taxonomy" id="1314778"/>
    <lineage>
        <taxon>Eukaryota</taxon>
        <taxon>Fungi</taxon>
        <taxon>Dikarya</taxon>
        <taxon>Basidiomycota</taxon>
        <taxon>Agaricomycotina</taxon>
        <taxon>Agaricomycetes</taxon>
        <taxon>Polyporales</taxon>
        <taxon>Polyporaceae</taxon>
        <taxon>Polyporus</taxon>
    </lineage>
</organism>
<feature type="transmembrane region" description="Helical" evidence="1">
    <location>
        <begin position="58"/>
        <end position="80"/>
    </location>
</feature>
<evidence type="ECO:0000256" key="1">
    <source>
        <dbReference type="SAM" id="Phobius"/>
    </source>
</evidence>
<proteinExistence type="predicted"/>
<dbReference type="AlphaFoldDB" id="A0A5C3PKQ2"/>
<dbReference type="InParanoid" id="A0A5C3PKQ2"/>
<keyword evidence="1" id="KW-0812">Transmembrane</keyword>
<sequence length="82" mass="9234">MYLFKFGFLLPLFWLAGALILLSPLRAPSDWEASKPESERAELIESMRRTEVRWARRCLVALVVFVLAVAAAVLCAVVVVRT</sequence>
<reference evidence="2 3" key="1">
    <citation type="journal article" date="2019" name="Nat. Ecol. Evol.">
        <title>Megaphylogeny resolves global patterns of mushroom evolution.</title>
        <authorList>
            <person name="Varga T."/>
            <person name="Krizsan K."/>
            <person name="Foldi C."/>
            <person name="Dima B."/>
            <person name="Sanchez-Garcia M."/>
            <person name="Sanchez-Ramirez S."/>
            <person name="Szollosi G.J."/>
            <person name="Szarkandi J.G."/>
            <person name="Papp V."/>
            <person name="Albert L."/>
            <person name="Andreopoulos W."/>
            <person name="Angelini C."/>
            <person name="Antonin V."/>
            <person name="Barry K.W."/>
            <person name="Bougher N.L."/>
            <person name="Buchanan P."/>
            <person name="Buyck B."/>
            <person name="Bense V."/>
            <person name="Catcheside P."/>
            <person name="Chovatia M."/>
            <person name="Cooper J."/>
            <person name="Damon W."/>
            <person name="Desjardin D."/>
            <person name="Finy P."/>
            <person name="Geml J."/>
            <person name="Haridas S."/>
            <person name="Hughes K."/>
            <person name="Justo A."/>
            <person name="Karasinski D."/>
            <person name="Kautmanova I."/>
            <person name="Kiss B."/>
            <person name="Kocsube S."/>
            <person name="Kotiranta H."/>
            <person name="LaButti K.M."/>
            <person name="Lechner B.E."/>
            <person name="Liimatainen K."/>
            <person name="Lipzen A."/>
            <person name="Lukacs Z."/>
            <person name="Mihaltcheva S."/>
            <person name="Morgado L.N."/>
            <person name="Niskanen T."/>
            <person name="Noordeloos M.E."/>
            <person name="Ohm R.A."/>
            <person name="Ortiz-Santana B."/>
            <person name="Ovrebo C."/>
            <person name="Racz N."/>
            <person name="Riley R."/>
            <person name="Savchenko A."/>
            <person name="Shiryaev A."/>
            <person name="Soop K."/>
            <person name="Spirin V."/>
            <person name="Szebenyi C."/>
            <person name="Tomsovsky M."/>
            <person name="Tulloss R.E."/>
            <person name="Uehling J."/>
            <person name="Grigoriev I.V."/>
            <person name="Vagvolgyi C."/>
            <person name="Papp T."/>
            <person name="Martin F.M."/>
            <person name="Miettinen O."/>
            <person name="Hibbett D.S."/>
            <person name="Nagy L.G."/>
        </authorList>
    </citation>
    <scope>NUCLEOTIDE SEQUENCE [LARGE SCALE GENOMIC DNA]</scope>
    <source>
        <strain evidence="2 3">HHB13444</strain>
    </source>
</reference>
<gene>
    <name evidence="2" type="ORF">K466DRAFT_584204</name>
</gene>
<evidence type="ECO:0008006" key="4">
    <source>
        <dbReference type="Google" id="ProtNLM"/>
    </source>
</evidence>